<dbReference type="EMBL" id="QJJG01000007">
    <property type="protein sequence ID" value="PXW45241.1"/>
    <property type="molecule type" value="Genomic_DNA"/>
</dbReference>
<evidence type="ECO:0000313" key="3">
    <source>
        <dbReference type="Proteomes" id="UP000247485"/>
    </source>
</evidence>
<name>A0A318FSA8_KLEOX</name>
<comment type="caution">
    <text evidence="2">The sequence shown here is derived from an EMBL/GenBank/DDBJ whole genome shotgun (WGS) entry which is preliminary data.</text>
</comment>
<dbReference type="Proteomes" id="UP000247485">
    <property type="component" value="Unassembled WGS sequence"/>
</dbReference>
<proteinExistence type="predicted"/>
<protein>
    <submittedName>
        <fullName evidence="2">Uncharacterized protein</fullName>
    </submittedName>
</protein>
<feature type="compositionally biased region" description="Basic and acidic residues" evidence="1">
    <location>
        <begin position="17"/>
        <end position="49"/>
    </location>
</feature>
<reference evidence="2 3" key="1">
    <citation type="submission" date="2018-05" db="EMBL/GenBank/DDBJ databases">
        <title>Freshwater and sediment microbial communities from various areas in North America, analyzing microbe dynamics in response to fracking.</title>
        <authorList>
            <person name="Lamendella R."/>
        </authorList>
    </citation>
    <scope>NUCLEOTIDE SEQUENCE [LARGE SCALE GENOMIC DNA]</scope>
    <source>
        <strain evidence="2 3">67</strain>
    </source>
</reference>
<accession>A0A318FSA8</accession>
<evidence type="ECO:0000313" key="2">
    <source>
        <dbReference type="EMBL" id="PXW45241.1"/>
    </source>
</evidence>
<gene>
    <name evidence="2" type="ORF">DET57_10734</name>
</gene>
<dbReference type="AlphaFoldDB" id="A0A318FSA8"/>
<sequence length="49" mass="5870">MSVQNPADPDKQRRHPAKEDPREQGEIPRKRDDSEDHKKDPYHPQPEKR</sequence>
<dbReference type="RefSeq" id="WP_181421785.1">
    <property type="nucleotide sequence ID" value="NZ_QJJG01000007.1"/>
</dbReference>
<feature type="region of interest" description="Disordered" evidence="1">
    <location>
        <begin position="1"/>
        <end position="49"/>
    </location>
</feature>
<organism evidence="2 3">
    <name type="scientific">Klebsiella oxytoca</name>
    <dbReference type="NCBI Taxonomy" id="571"/>
    <lineage>
        <taxon>Bacteria</taxon>
        <taxon>Pseudomonadati</taxon>
        <taxon>Pseudomonadota</taxon>
        <taxon>Gammaproteobacteria</taxon>
        <taxon>Enterobacterales</taxon>
        <taxon>Enterobacteriaceae</taxon>
        <taxon>Klebsiella/Raoultella group</taxon>
        <taxon>Klebsiella</taxon>
    </lineage>
</organism>
<evidence type="ECO:0000256" key="1">
    <source>
        <dbReference type="SAM" id="MobiDB-lite"/>
    </source>
</evidence>